<keyword evidence="15 24" id="KW-0106">Calcium</keyword>
<comment type="cofactor">
    <cofactor evidence="24">
        <name>Ca(2+)</name>
        <dbReference type="ChEBI" id="CHEBI:29108"/>
    </cofactor>
    <text evidence="24">Binds 1 Ca(2+) ion per monomer.</text>
</comment>
<accession>A0A6S6SJX6</accession>
<keyword evidence="17" id="KW-0443">Lipid metabolism</keyword>
<dbReference type="InterPro" id="IPR006597">
    <property type="entry name" value="Sel1-like"/>
</dbReference>
<evidence type="ECO:0000256" key="22">
    <source>
        <dbReference type="ARBA" id="ARBA00032375"/>
    </source>
</evidence>
<dbReference type="SUPFAM" id="SSF81901">
    <property type="entry name" value="HCP-like"/>
    <property type="match status" value="1"/>
</dbReference>
<dbReference type="GO" id="GO:0016042">
    <property type="term" value="P:lipid catabolic process"/>
    <property type="evidence" value="ECO:0007669"/>
    <property type="project" value="UniProtKB-KW"/>
</dbReference>
<evidence type="ECO:0000256" key="24">
    <source>
        <dbReference type="PIRSR" id="PIRSR603187-2"/>
    </source>
</evidence>
<dbReference type="PRINTS" id="PR01486">
    <property type="entry name" value="PHPHLIPASEA1"/>
</dbReference>
<dbReference type="EC" id="3.1.1.4" evidence="9"/>
<dbReference type="PANTHER" id="PTHR40457">
    <property type="entry name" value="PHOSPHOLIPASE A1"/>
    <property type="match status" value="1"/>
</dbReference>
<comment type="subunit">
    <text evidence="6">Homodimer; dimerization is reversible, and the dimeric form is the active one.</text>
</comment>
<evidence type="ECO:0000256" key="9">
    <source>
        <dbReference type="ARBA" id="ARBA00013278"/>
    </source>
</evidence>
<evidence type="ECO:0000256" key="8">
    <source>
        <dbReference type="ARBA" id="ARBA00013179"/>
    </source>
</evidence>
<keyword evidence="13 25" id="KW-0732">Signal</keyword>
<evidence type="ECO:0000256" key="18">
    <source>
        <dbReference type="ARBA" id="ARBA00023136"/>
    </source>
</evidence>
<comment type="catalytic activity">
    <reaction evidence="2">
        <text>a beta-lactam + H2O = a substituted beta-amino acid</text>
        <dbReference type="Rhea" id="RHEA:20401"/>
        <dbReference type="ChEBI" id="CHEBI:15377"/>
        <dbReference type="ChEBI" id="CHEBI:35627"/>
        <dbReference type="ChEBI" id="CHEBI:140347"/>
        <dbReference type="EC" id="3.5.2.6"/>
    </reaction>
</comment>
<dbReference type="SUPFAM" id="SSF56931">
    <property type="entry name" value="Outer membrane phospholipase A (OMPLA)"/>
    <property type="match status" value="1"/>
</dbReference>
<feature type="chain" id="PRO_5039949224" description="Phosphatidylcholine 1-acylhydrolase" evidence="25">
    <location>
        <begin position="28"/>
        <end position="422"/>
    </location>
</feature>
<dbReference type="GO" id="GO:0046677">
    <property type="term" value="P:response to antibiotic"/>
    <property type="evidence" value="ECO:0007669"/>
    <property type="project" value="UniProtKB-KW"/>
</dbReference>
<reference evidence="26" key="1">
    <citation type="submission" date="2020-01" db="EMBL/GenBank/DDBJ databases">
        <authorList>
            <person name="Meier V. D."/>
            <person name="Meier V D."/>
        </authorList>
    </citation>
    <scope>NUCLEOTIDE SEQUENCE</scope>
    <source>
        <strain evidence="26">HLG_WM_MAG_04</strain>
    </source>
</reference>
<keyword evidence="21" id="KW-0046">Antibiotic resistance</keyword>
<dbReference type="GO" id="GO:0009279">
    <property type="term" value="C:cell outer membrane"/>
    <property type="evidence" value="ECO:0007669"/>
    <property type="project" value="UniProtKB-SubCell"/>
</dbReference>
<dbReference type="EMBL" id="CACVAX010000018">
    <property type="protein sequence ID" value="CAA6807639.1"/>
    <property type="molecule type" value="Genomic_DNA"/>
</dbReference>
<evidence type="ECO:0000256" key="15">
    <source>
        <dbReference type="ARBA" id="ARBA00022837"/>
    </source>
</evidence>
<evidence type="ECO:0000256" key="3">
    <source>
        <dbReference type="ARBA" id="ARBA00001604"/>
    </source>
</evidence>
<dbReference type="SMART" id="SM00671">
    <property type="entry name" value="SEL1"/>
    <property type="match status" value="1"/>
</dbReference>
<keyword evidence="19" id="KW-1015">Disulfide bond</keyword>
<keyword evidence="10" id="KW-1134">Transmembrane beta strand</keyword>
<keyword evidence="11" id="KW-0812">Transmembrane</keyword>
<keyword evidence="14 26" id="KW-0378">Hydrolase</keyword>
<dbReference type="GO" id="GO:0004623">
    <property type="term" value="F:phospholipase A2 activity"/>
    <property type="evidence" value="ECO:0007669"/>
    <property type="project" value="UniProtKB-EC"/>
</dbReference>
<dbReference type="EC" id="3.5.2.6" evidence="7"/>
<feature type="signal peptide" evidence="25">
    <location>
        <begin position="1"/>
        <end position="27"/>
    </location>
</feature>
<evidence type="ECO:0000256" key="1">
    <source>
        <dbReference type="ARBA" id="ARBA00000111"/>
    </source>
</evidence>
<evidence type="ECO:0000256" key="6">
    <source>
        <dbReference type="ARBA" id="ARBA00011702"/>
    </source>
</evidence>
<evidence type="ECO:0000256" key="23">
    <source>
        <dbReference type="PIRSR" id="PIRSR603187-1"/>
    </source>
</evidence>
<evidence type="ECO:0000256" key="4">
    <source>
        <dbReference type="ARBA" id="ARBA00004571"/>
    </source>
</evidence>
<comment type="catalytic activity">
    <reaction evidence="3">
        <text>a 1,2-diacyl-sn-glycero-3-phosphocholine + H2O = a 1-acyl-sn-glycero-3-phosphocholine + a fatty acid + H(+)</text>
        <dbReference type="Rhea" id="RHEA:15801"/>
        <dbReference type="ChEBI" id="CHEBI:15377"/>
        <dbReference type="ChEBI" id="CHEBI:15378"/>
        <dbReference type="ChEBI" id="CHEBI:28868"/>
        <dbReference type="ChEBI" id="CHEBI:57643"/>
        <dbReference type="ChEBI" id="CHEBI:58168"/>
        <dbReference type="EC" id="3.1.1.4"/>
    </reaction>
</comment>
<keyword evidence="18" id="KW-0472">Membrane</keyword>
<evidence type="ECO:0000256" key="20">
    <source>
        <dbReference type="ARBA" id="ARBA00023237"/>
    </source>
</evidence>
<evidence type="ECO:0000256" key="2">
    <source>
        <dbReference type="ARBA" id="ARBA00001526"/>
    </source>
</evidence>
<feature type="active site" description="Proton acceptor" evidence="23">
    <location>
        <position position="273"/>
    </location>
</feature>
<evidence type="ECO:0000256" key="14">
    <source>
        <dbReference type="ARBA" id="ARBA00022801"/>
    </source>
</evidence>
<comment type="similarity">
    <text evidence="5">Belongs to the phospholipase A1 family.</text>
</comment>
<comment type="catalytic activity">
    <reaction evidence="1">
        <text>a 1,2-diacyl-sn-glycero-3-phosphocholine + H2O = a 2-acyl-sn-glycero-3-phosphocholine + a fatty acid + H(+)</text>
        <dbReference type="Rhea" id="RHEA:18689"/>
        <dbReference type="ChEBI" id="CHEBI:15377"/>
        <dbReference type="ChEBI" id="CHEBI:15378"/>
        <dbReference type="ChEBI" id="CHEBI:28868"/>
        <dbReference type="ChEBI" id="CHEBI:57643"/>
        <dbReference type="ChEBI" id="CHEBI:57875"/>
        <dbReference type="EC" id="3.1.1.32"/>
    </reaction>
</comment>
<dbReference type="Gene3D" id="2.40.230.10">
    <property type="entry name" value="Phospholipase A1"/>
    <property type="match status" value="1"/>
</dbReference>
<gene>
    <name evidence="26" type="ORF">HELGO_WM3776</name>
</gene>
<comment type="subcellular location">
    <subcellularLocation>
        <location evidence="4">Cell outer membrane</location>
        <topology evidence="4">Multi-pass membrane protein</topology>
    </subcellularLocation>
</comment>
<protein>
    <recommendedName>
        <fullName evidence="22">Phosphatidylcholine 1-acylhydrolase</fullName>
        <ecNumber evidence="8">3.1.1.32</ecNumber>
        <ecNumber evidence="9">3.1.1.4</ecNumber>
        <ecNumber evidence="7">3.5.2.6</ecNumber>
    </recommendedName>
</protein>
<evidence type="ECO:0000256" key="12">
    <source>
        <dbReference type="ARBA" id="ARBA00022723"/>
    </source>
</evidence>
<dbReference type="InterPro" id="IPR003187">
    <property type="entry name" value="PLipase_A1"/>
</dbReference>
<keyword evidence="20" id="KW-0998">Cell outer membrane</keyword>
<evidence type="ECO:0000256" key="13">
    <source>
        <dbReference type="ARBA" id="ARBA00022729"/>
    </source>
</evidence>
<evidence type="ECO:0000256" key="7">
    <source>
        <dbReference type="ARBA" id="ARBA00012865"/>
    </source>
</evidence>
<evidence type="ECO:0000256" key="21">
    <source>
        <dbReference type="ARBA" id="ARBA00023251"/>
    </source>
</evidence>
<proteinExistence type="inferred from homology"/>
<feature type="active site" description="Nucleophile" evidence="23">
    <location>
        <position position="275"/>
    </location>
</feature>
<sequence>MSLMKLRKILFLIFSLPALLHASSADRYTTALKLYEKASYKEAYPTIKEQAYKGNKEAQFLLAHLYEKGLGVLVNKEQALYWYKKSASKYTYITEKTSNMVDKNSSNLMGRIKEQMNYSSEEKGGHFAFSKIDTKTTEVKSRLLKMIENNFGLLPYQTNYLAPFSYSSTTHQRHFSAFNDASLPSEWQKHVNYDNHLEAEYQFSFQKPLTYNLFGWNEFISLAYTQHVWWKIYDDSSPFRETNYMPEVFMMLPTSDAIDEQYYLKGIKFGYRHQSNGQEGYQSRSWDRLFLTGLWQYDNLFIKAETWYRLPEEDKSSAFYAGTDPKSNGDDNPDILDYMGHGEVTGTYLWGEKQLSLMLRNNFKFHKNRGAIKINYTQPFINSSNTYWYLNLFSGYGESMIDYNQNIHKISLGFAYSRSLLN</sequence>
<evidence type="ECO:0000256" key="5">
    <source>
        <dbReference type="ARBA" id="ARBA00010525"/>
    </source>
</evidence>
<feature type="binding site" description="in dimeric form" evidence="24">
    <location>
        <position position="236"/>
    </location>
    <ligand>
        <name>Ca(2+)</name>
        <dbReference type="ChEBI" id="CHEBI:29108"/>
        <label>1</label>
    </ligand>
</feature>
<dbReference type="PANTHER" id="PTHR40457:SF1">
    <property type="entry name" value="PHOSPHOLIPASE A1"/>
    <property type="match status" value="1"/>
</dbReference>
<keyword evidence="12 24" id="KW-0479">Metal-binding</keyword>
<dbReference type="InterPro" id="IPR036541">
    <property type="entry name" value="PLipase_A1_sf"/>
</dbReference>
<evidence type="ECO:0000256" key="11">
    <source>
        <dbReference type="ARBA" id="ARBA00022692"/>
    </source>
</evidence>
<organism evidence="26">
    <name type="scientific">uncultured Sulfurovum sp</name>
    <dbReference type="NCBI Taxonomy" id="269237"/>
    <lineage>
        <taxon>Bacteria</taxon>
        <taxon>Pseudomonadati</taxon>
        <taxon>Campylobacterota</taxon>
        <taxon>Epsilonproteobacteria</taxon>
        <taxon>Campylobacterales</taxon>
        <taxon>Sulfurovaceae</taxon>
        <taxon>Sulfurovum</taxon>
        <taxon>environmental samples</taxon>
    </lineage>
</organism>
<evidence type="ECO:0000256" key="16">
    <source>
        <dbReference type="ARBA" id="ARBA00022963"/>
    </source>
</evidence>
<evidence type="ECO:0000256" key="10">
    <source>
        <dbReference type="ARBA" id="ARBA00022452"/>
    </source>
</evidence>
<evidence type="ECO:0000313" key="26">
    <source>
        <dbReference type="EMBL" id="CAA6807639.1"/>
    </source>
</evidence>
<dbReference type="Pfam" id="PF08238">
    <property type="entry name" value="Sel1"/>
    <property type="match status" value="2"/>
</dbReference>
<dbReference type="EC" id="3.1.1.32" evidence="8"/>
<evidence type="ECO:0000256" key="19">
    <source>
        <dbReference type="ARBA" id="ARBA00023157"/>
    </source>
</evidence>
<dbReference type="GO" id="GO:0008800">
    <property type="term" value="F:beta-lactamase activity"/>
    <property type="evidence" value="ECO:0007669"/>
    <property type="project" value="UniProtKB-EC"/>
</dbReference>
<dbReference type="AlphaFoldDB" id="A0A6S6SJX6"/>
<dbReference type="Pfam" id="PF02253">
    <property type="entry name" value="PLA1"/>
    <property type="match status" value="1"/>
</dbReference>
<dbReference type="Gene3D" id="1.25.40.10">
    <property type="entry name" value="Tetratricopeptide repeat domain"/>
    <property type="match status" value="1"/>
</dbReference>
<evidence type="ECO:0000256" key="25">
    <source>
        <dbReference type="SAM" id="SignalP"/>
    </source>
</evidence>
<dbReference type="GO" id="GO:0046872">
    <property type="term" value="F:metal ion binding"/>
    <property type="evidence" value="ECO:0007669"/>
    <property type="project" value="UniProtKB-KW"/>
</dbReference>
<keyword evidence="16" id="KW-0442">Lipid degradation</keyword>
<feature type="binding site" description="in dimeric form" evidence="24">
    <location>
        <position position="331"/>
    </location>
    <ligand>
        <name>Ca(2+)</name>
        <dbReference type="ChEBI" id="CHEBI:29108"/>
        <label>1</label>
    </ligand>
</feature>
<feature type="binding site" description="in dimeric form" evidence="24">
    <location>
        <position position="283"/>
    </location>
    <ligand>
        <name>Ca(2+)</name>
        <dbReference type="ChEBI" id="CHEBI:29108"/>
        <label>1</label>
    </ligand>
</feature>
<dbReference type="InterPro" id="IPR011990">
    <property type="entry name" value="TPR-like_helical_dom_sf"/>
</dbReference>
<dbReference type="GO" id="GO:0008970">
    <property type="term" value="F:phospholipase A1 activity"/>
    <property type="evidence" value="ECO:0007669"/>
    <property type="project" value="UniProtKB-EC"/>
</dbReference>
<evidence type="ECO:0000256" key="17">
    <source>
        <dbReference type="ARBA" id="ARBA00023098"/>
    </source>
</evidence>
<name>A0A6S6SJX6_9BACT</name>